<dbReference type="GO" id="GO:0006357">
    <property type="term" value="P:regulation of transcription by RNA polymerase II"/>
    <property type="evidence" value="ECO:0007669"/>
    <property type="project" value="TreeGrafter"/>
</dbReference>
<dbReference type="InterPro" id="IPR051232">
    <property type="entry name" value="ARID/SWI1_ChromRemod"/>
</dbReference>
<accession>A0A899GBF6</accession>
<dbReference type="EMBL" id="CP054540">
    <property type="protein sequence ID" value="QSL65917.1"/>
    <property type="molecule type" value="Genomic_DNA"/>
</dbReference>
<dbReference type="CDD" id="cd16871">
    <property type="entry name" value="ARID_Swi1p-like"/>
    <property type="match status" value="1"/>
</dbReference>
<evidence type="ECO:0000256" key="4">
    <source>
        <dbReference type="SAM" id="MobiDB-lite"/>
    </source>
</evidence>
<evidence type="ECO:0000256" key="3">
    <source>
        <dbReference type="ARBA" id="ARBA00023242"/>
    </source>
</evidence>
<dbReference type="InterPro" id="IPR001606">
    <property type="entry name" value="ARID_dom"/>
</dbReference>
<dbReference type="Pfam" id="PF01388">
    <property type="entry name" value="ARID"/>
    <property type="match status" value="1"/>
</dbReference>
<evidence type="ECO:0000259" key="5">
    <source>
        <dbReference type="PROSITE" id="PS51011"/>
    </source>
</evidence>
<dbReference type="PANTHER" id="PTHR13964:SF27">
    <property type="entry name" value="HAT-TRICK, ISOFORM D"/>
    <property type="match status" value="1"/>
</dbReference>
<dbReference type="AlphaFoldDB" id="A0A899GBF6"/>
<dbReference type="InterPro" id="IPR036431">
    <property type="entry name" value="ARID_dom_sf"/>
</dbReference>
<dbReference type="Pfam" id="PF12031">
    <property type="entry name" value="BAF250_C"/>
    <property type="match status" value="1"/>
</dbReference>
<proteinExistence type="predicted"/>
<evidence type="ECO:0000313" key="6">
    <source>
        <dbReference type="EMBL" id="QSL65917.1"/>
    </source>
</evidence>
<dbReference type="GO" id="GO:0016514">
    <property type="term" value="C:SWI/SNF complex"/>
    <property type="evidence" value="ECO:0007669"/>
    <property type="project" value="TreeGrafter"/>
</dbReference>
<dbReference type="SMART" id="SM01014">
    <property type="entry name" value="ARID"/>
    <property type="match status" value="1"/>
</dbReference>
<dbReference type="OrthoDB" id="1938591at2759"/>
<name>A0A899GBF6_9ASCO</name>
<dbReference type="Proteomes" id="UP000663699">
    <property type="component" value="Chromosome 9"/>
</dbReference>
<dbReference type="PROSITE" id="PS51011">
    <property type="entry name" value="ARID"/>
    <property type="match status" value="1"/>
</dbReference>
<organism evidence="6 7">
    <name type="scientific">Pneumocystis wakefieldiae</name>
    <dbReference type="NCBI Taxonomy" id="38082"/>
    <lineage>
        <taxon>Eukaryota</taxon>
        <taxon>Fungi</taxon>
        <taxon>Dikarya</taxon>
        <taxon>Ascomycota</taxon>
        <taxon>Taphrinomycotina</taxon>
        <taxon>Pneumocystomycetes</taxon>
        <taxon>Pneumocystaceae</taxon>
        <taxon>Pneumocystis</taxon>
    </lineage>
</organism>
<reference evidence="6" key="1">
    <citation type="submission" date="2020-06" db="EMBL/GenBank/DDBJ databases">
        <title>Genomes of multiple members of Pneumocystis genus reveal paths to human pathogen Pneumocystis jirovecii.</title>
        <authorList>
            <person name="Cisse O.H."/>
            <person name="Ma L."/>
            <person name="Dekker J."/>
            <person name="Khil P."/>
            <person name="Jo J."/>
            <person name="Brenchley J."/>
            <person name="Blair R."/>
            <person name="Pahar B."/>
            <person name="Chabe M."/>
            <person name="Van Rompay K.A."/>
            <person name="Keesler R."/>
            <person name="Sukura A."/>
            <person name="Hirsch V."/>
            <person name="Kutty G."/>
            <person name="Liu Y."/>
            <person name="Peng L."/>
            <person name="Chen J."/>
            <person name="Song J."/>
            <person name="Weissenbacher-Lang C."/>
            <person name="Xu J."/>
            <person name="Upham N.S."/>
            <person name="Stajich J.E."/>
            <person name="Cuomo C.A."/>
            <person name="Cushion M.T."/>
            <person name="Kovacs J.A."/>
        </authorList>
    </citation>
    <scope>NUCLEOTIDE SEQUENCE</scope>
    <source>
        <strain evidence="6">2A</strain>
    </source>
</reference>
<dbReference type="SUPFAM" id="SSF46774">
    <property type="entry name" value="ARID-like"/>
    <property type="match status" value="1"/>
</dbReference>
<sequence>MGEIPLDSAGQFNNDLMYTGWTTPIYEQQLQPYSMFLPGRETDITRTDLVYPAFSKPGQTNTKYIQMHGLLPGYGTQSFSGPVGPVYVPSSTNAQMTVPINTLSTINMPINNVMSCPISTPINAPISTPINAPISTPINAPISTPINTPINSITSFQPTPSTIASPQTSAQSLSASSALIQPSFYPALAYSPLVSIQQGMPGTQTLSGRASTTVNSKPNTIDSLMASLIEFMNKRGISINSHPYIGDQQINLALLYIQVMRLGGSYKVTQANAWGSIAHAFGINLTLIPNAGQQLAECYKNYLALYEEAWIYNQQLLMQKQAISNNYKHGIAQEKNEKNTNYNTNNALLHFQAQHVLPSKSISQPVSQPILQQISQPVSQPILQQISQPVSQPILQQISQPVSQPKLQQISQPVSQPKLQQISRRVSQPKLQQMSRRASQSTFTQRYKPKKRIIDTYGGFDLKLITRMANDLENLRCKPPALHELGTINIYALTMSIQSRLHSEVNRALDVLTIITGDKRWSLPLLECDELLDSIIEMADEEYQLLIPDVKNADETISISSYEQMVDLYYDEIDDLTTNYRPGSQGYIKFRSMEKILCITTILRNLTFAEENQNIMAKNNALLILIEHLIILISKTNITEISCRQRLDLAKDLIILLSNISQDILIDNDSTAIAIICLITAFSPDSNICLNPDKIIFIPYNPTLHPYLPAAIDTLAKLFARSFPNRHTFAKIMIFLSSKQCLRDNVFIRALMLCISPIPISTLTHPVHTCEARLALLEHCTLAAEAIINIFPKEDNLAQSILLSDNIFLGNFVRLACLLSSIGGGRLQNQIHNIESNPFSRFARRTMNILRILIEKAKEEKPLNKLNHIISTIPKKEQLLGSLLTPHMDGMIIKNLWSLVEGNCAKETQ</sequence>
<feature type="domain" description="ARID" evidence="5">
    <location>
        <begin position="218"/>
        <end position="311"/>
    </location>
</feature>
<dbReference type="InterPro" id="IPR033388">
    <property type="entry name" value="BAF250_C"/>
</dbReference>
<dbReference type="SMART" id="SM00501">
    <property type="entry name" value="BRIGHT"/>
    <property type="match status" value="1"/>
</dbReference>
<evidence type="ECO:0000256" key="2">
    <source>
        <dbReference type="ARBA" id="ARBA00023163"/>
    </source>
</evidence>
<dbReference type="GO" id="GO:0000976">
    <property type="term" value="F:transcription cis-regulatory region binding"/>
    <property type="evidence" value="ECO:0007669"/>
    <property type="project" value="TreeGrafter"/>
</dbReference>
<keyword evidence="1" id="KW-0805">Transcription regulation</keyword>
<dbReference type="Gene3D" id="1.10.150.60">
    <property type="entry name" value="ARID DNA-binding domain"/>
    <property type="match status" value="1"/>
</dbReference>
<evidence type="ECO:0000313" key="7">
    <source>
        <dbReference type="Proteomes" id="UP000663699"/>
    </source>
</evidence>
<evidence type="ECO:0000256" key="1">
    <source>
        <dbReference type="ARBA" id="ARBA00023015"/>
    </source>
</evidence>
<keyword evidence="7" id="KW-1185">Reference proteome</keyword>
<dbReference type="PANTHER" id="PTHR13964">
    <property type="entry name" value="RBP-RELATED"/>
    <property type="match status" value="1"/>
</dbReference>
<protein>
    <recommendedName>
        <fullName evidence="5">ARID domain-containing protein</fullName>
    </recommendedName>
</protein>
<feature type="region of interest" description="Disordered" evidence="4">
    <location>
        <begin position="426"/>
        <end position="445"/>
    </location>
</feature>
<keyword evidence="3" id="KW-0539">Nucleus</keyword>
<gene>
    <name evidence="6" type="ORF">MERGE_003054</name>
</gene>
<keyword evidence="2" id="KW-0804">Transcription</keyword>